<keyword evidence="6" id="KW-1185">Reference proteome</keyword>
<dbReference type="InterPro" id="IPR010044">
    <property type="entry name" value="MTAP"/>
</dbReference>
<reference evidence="5 6" key="1">
    <citation type="submission" date="2019-07" db="EMBL/GenBank/DDBJ databases">
        <title>Whole genome shotgun sequence of Cellulomonas xylanilytica NBRC 101102.</title>
        <authorList>
            <person name="Hosoyama A."/>
            <person name="Uohara A."/>
            <person name="Ohji S."/>
            <person name="Ichikawa N."/>
        </authorList>
    </citation>
    <scope>NUCLEOTIDE SEQUENCE [LARGE SCALE GENOMIC DNA]</scope>
    <source>
        <strain evidence="5 6">NBRC 101102</strain>
    </source>
</reference>
<evidence type="ECO:0000256" key="2">
    <source>
        <dbReference type="ARBA" id="ARBA00022679"/>
    </source>
</evidence>
<dbReference type="EMBL" id="BJUB01000004">
    <property type="protein sequence ID" value="GEK21004.1"/>
    <property type="molecule type" value="Genomic_DNA"/>
</dbReference>
<dbReference type="Pfam" id="PF01048">
    <property type="entry name" value="PNP_UDP_1"/>
    <property type="match status" value="1"/>
</dbReference>
<protein>
    <recommendedName>
        <fullName evidence="3">Purine nucleoside phosphorylase</fullName>
        <shortName evidence="3">PNP</shortName>
        <ecNumber evidence="3">2.4.2.1</ecNumber>
    </recommendedName>
</protein>
<feature type="binding site" evidence="3">
    <location>
        <position position="200"/>
    </location>
    <ligand>
        <name>substrate</name>
    </ligand>
</feature>
<feature type="binding site" evidence="3">
    <location>
        <position position="29"/>
    </location>
    <ligand>
        <name>phosphate</name>
        <dbReference type="ChEBI" id="CHEBI:43474"/>
    </ligand>
</feature>
<dbReference type="NCBIfam" id="TIGR01694">
    <property type="entry name" value="MTAP"/>
    <property type="match status" value="1"/>
</dbReference>
<feature type="binding site" evidence="3">
    <location>
        <begin position="69"/>
        <end position="70"/>
    </location>
    <ligand>
        <name>phosphate</name>
        <dbReference type="ChEBI" id="CHEBI:43474"/>
    </ligand>
</feature>
<keyword evidence="1 3" id="KW-0328">Glycosyltransferase</keyword>
<dbReference type="Proteomes" id="UP000321118">
    <property type="component" value="Unassembled WGS sequence"/>
</dbReference>
<feature type="binding site" evidence="3">
    <location>
        <begin position="102"/>
        <end position="103"/>
    </location>
    <ligand>
        <name>phosphate</name>
        <dbReference type="ChEBI" id="CHEBI:43474"/>
    </ligand>
</feature>
<accession>A0A510V292</accession>
<dbReference type="GO" id="GO:0017061">
    <property type="term" value="F:S-methyl-5-thioadenosine phosphorylase activity"/>
    <property type="evidence" value="ECO:0007669"/>
    <property type="project" value="InterPro"/>
</dbReference>
<dbReference type="GO" id="GO:0019509">
    <property type="term" value="P:L-methionine salvage from methylthioadenosine"/>
    <property type="evidence" value="ECO:0007669"/>
    <property type="project" value="TreeGrafter"/>
</dbReference>
<dbReference type="AlphaFoldDB" id="A0A510V292"/>
<dbReference type="HAMAP" id="MF_01963">
    <property type="entry name" value="MTAP"/>
    <property type="match status" value="1"/>
</dbReference>
<comment type="function">
    <text evidence="3">Purine nucleoside phosphorylase involved in purine salvage.</text>
</comment>
<dbReference type="Gene3D" id="3.40.50.1580">
    <property type="entry name" value="Nucleoside phosphorylase domain"/>
    <property type="match status" value="1"/>
</dbReference>
<comment type="caution">
    <text evidence="5">The sequence shown here is derived from an EMBL/GenBank/DDBJ whole genome shotgun (WGS) entry which is preliminary data.</text>
</comment>
<dbReference type="EC" id="2.4.2.1" evidence="3"/>
<evidence type="ECO:0000259" key="4">
    <source>
        <dbReference type="Pfam" id="PF01048"/>
    </source>
</evidence>
<evidence type="ECO:0000256" key="1">
    <source>
        <dbReference type="ARBA" id="ARBA00022676"/>
    </source>
</evidence>
<evidence type="ECO:0000256" key="3">
    <source>
        <dbReference type="HAMAP-Rule" id="MF_01963"/>
    </source>
</evidence>
<dbReference type="CDD" id="cd09010">
    <property type="entry name" value="MTAP_SsMTAPII_like_MTIP"/>
    <property type="match status" value="1"/>
</dbReference>
<feature type="binding site" evidence="3">
    <location>
        <position position="201"/>
    </location>
    <ligand>
        <name>phosphate</name>
        <dbReference type="ChEBI" id="CHEBI:43474"/>
    </ligand>
</feature>
<evidence type="ECO:0000313" key="6">
    <source>
        <dbReference type="Proteomes" id="UP000321118"/>
    </source>
</evidence>
<gene>
    <name evidence="5" type="ORF">CXY01_15240</name>
</gene>
<dbReference type="NCBIfam" id="NF006599">
    <property type="entry name" value="PRK09136.1"/>
    <property type="match status" value="1"/>
</dbReference>
<feature type="binding site" evidence="3">
    <location>
        <begin position="224"/>
        <end position="226"/>
    </location>
    <ligand>
        <name>substrate</name>
    </ligand>
</feature>
<dbReference type="InterPro" id="IPR035994">
    <property type="entry name" value="Nucleoside_phosphorylase_sf"/>
</dbReference>
<keyword evidence="2 3" id="KW-0808">Transferase</keyword>
<comment type="subunit">
    <text evidence="3">Homohexamer. Dimer of a homotrimer.</text>
</comment>
<dbReference type="GO" id="GO:0006166">
    <property type="term" value="P:purine ribonucleoside salvage"/>
    <property type="evidence" value="ECO:0007669"/>
    <property type="project" value="UniProtKB-UniRule"/>
</dbReference>
<feature type="site" description="Important for substrate specificity" evidence="3">
    <location>
        <position position="182"/>
    </location>
</feature>
<feature type="domain" description="Nucleoside phosphorylase" evidence="4">
    <location>
        <begin position="22"/>
        <end position="259"/>
    </location>
</feature>
<name>A0A510V292_9CELL</name>
<dbReference type="PANTHER" id="PTHR42679:SF2">
    <property type="entry name" value="S-METHYL-5'-THIOADENOSINE PHOSPHORYLASE"/>
    <property type="match status" value="1"/>
</dbReference>
<comment type="pathway">
    <text evidence="3">Purine metabolism; purine nucleoside salvage.</text>
</comment>
<evidence type="ECO:0000313" key="5">
    <source>
        <dbReference type="EMBL" id="GEK21004.1"/>
    </source>
</evidence>
<sequence>MGTAPPSGRPVTVDRMVSSASPVGILGGSGLYRLLDDAEHVPVHTPFGEPSDPPVVGRLGNRQVVFLPRHGADHRFAPHRVNYRANLWALRSLGVRRVLAPSAVGALRADLPPGTLVVPDQVVDTTWGRASTYYDEVGAVVHVGFADPYCPQGRHVAVSLPHPAMPVVDGGTLVVIQGPRFSTRAESRRNAAAGGTVVGMTGMPEAALARELALCYTSLAVVTDADAGVEASGAVSHQAVLAEFARSVDRLRILLQHLVEALPLEEECICRHALDGLTLPFELP</sequence>
<dbReference type="UniPathway" id="UPA00606"/>
<organism evidence="5 6">
    <name type="scientific">Cellulomonas xylanilytica</name>
    <dbReference type="NCBI Taxonomy" id="233583"/>
    <lineage>
        <taxon>Bacteria</taxon>
        <taxon>Bacillati</taxon>
        <taxon>Actinomycetota</taxon>
        <taxon>Actinomycetes</taxon>
        <taxon>Micrococcales</taxon>
        <taxon>Cellulomonadaceae</taxon>
        <taxon>Cellulomonas</taxon>
    </lineage>
</organism>
<comment type="catalytic activity">
    <reaction evidence="3">
        <text>a purine D-ribonucleoside + phosphate = a purine nucleobase + alpha-D-ribose 1-phosphate</text>
        <dbReference type="Rhea" id="RHEA:19805"/>
        <dbReference type="ChEBI" id="CHEBI:26386"/>
        <dbReference type="ChEBI" id="CHEBI:43474"/>
        <dbReference type="ChEBI" id="CHEBI:57720"/>
        <dbReference type="ChEBI" id="CHEBI:142355"/>
        <dbReference type="EC" id="2.4.2.1"/>
    </reaction>
</comment>
<comment type="similarity">
    <text evidence="3">Belongs to the PNP/MTAP phosphorylase family. MTAP subfamily.</text>
</comment>
<dbReference type="InterPro" id="IPR000845">
    <property type="entry name" value="Nucleoside_phosphorylase_d"/>
</dbReference>
<feature type="site" description="Important for substrate specificity" evidence="3">
    <location>
        <position position="237"/>
    </location>
</feature>
<keyword evidence="3" id="KW-0660">Purine salvage</keyword>
<dbReference type="SUPFAM" id="SSF53167">
    <property type="entry name" value="Purine and uridine phosphorylases"/>
    <property type="match status" value="1"/>
</dbReference>
<comment type="miscellaneous">
    <text evidence="3">Although this enzyme belongs to the family of MTA phosphorylases based on sequence homology, it lacks several conserved amino acids in the substrate binding pocket that confer specificity towards MTA.</text>
</comment>
<dbReference type="GO" id="GO:0005829">
    <property type="term" value="C:cytosol"/>
    <property type="evidence" value="ECO:0007669"/>
    <property type="project" value="TreeGrafter"/>
</dbReference>
<dbReference type="PANTHER" id="PTHR42679">
    <property type="entry name" value="S-METHYL-5'-THIOADENOSINE PHOSPHORYLASE"/>
    <property type="match status" value="1"/>
</dbReference>
<proteinExistence type="inferred from homology"/>
<dbReference type="NCBIfam" id="NF005876">
    <property type="entry name" value="PRK07823.1"/>
    <property type="match status" value="1"/>
</dbReference>